<dbReference type="InterPro" id="IPR036737">
    <property type="entry name" value="OmpA-like_sf"/>
</dbReference>
<evidence type="ECO:0000313" key="4">
    <source>
        <dbReference type="EMBL" id="MCM0619546.1"/>
    </source>
</evidence>
<reference evidence="4" key="1">
    <citation type="submission" date="2022-05" db="EMBL/GenBank/DDBJ databases">
        <authorList>
            <person name="Tuo L."/>
        </authorList>
    </citation>
    <scope>NUCLEOTIDE SEQUENCE</scope>
    <source>
        <strain evidence="4">BSK12Z-4</strain>
    </source>
</reference>
<evidence type="ECO:0000256" key="2">
    <source>
        <dbReference type="SAM" id="SignalP"/>
    </source>
</evidence>
<dbReference type="Pfam" id="PF22359">
    <property type="entry name" value="Big-like"/>
    <property type="match status" value="1"/>
</dbReference>
<feature type="domain" description="OmpA-like" evidence="3">
    <location>
        <begin position="1147"/>
        <end position="1259"/>
    </location>
</feature>
<dbReference type="AlphaFoldDB" id="A0A9X2D5I8"/>
<keyword evidence="5" id="KW-1185">Reference proteome</keyword>
<dbReference type="RefSeq" id="WP_250826356.1">
    <property type="nucleotide sequence ID" value="NZ_JAMOIL010000003.1"/>
</dbReference>
<keyword evidence="2" id="KW-0732">Signal</keyword>
<dbReference type="CDD" id="cd07185">
    <property type="entry name" value="OmpA_C-like"/>
    <property type="match status" value="1"/>
</dbReference>
<proteinExistence type="predicted"/>
<evidence type="ECO:0000313" key="5">
    <source>
        <dbReference type="Proteomes" id="UP001139485"/>
    </source>
</evidence>
<feature type="chain" id="PRO_5040723968" evidence="2">
    <location>
        <begin position="47"/>
        <end position="1259"/>
    </location>
</feature>
<dbReference type="InterPro" id="IPR054604">
    <property type="entry name" value="SbsC_Big-like"/>
</dbReference>
<evidence type="ECO:0000259" key="3">
    <source>
        <dbReference type="PROSITE" id="PS51123"/>
    </source>
</evidence>
<keyword evidence="1" id="KW-0472">Membrane</keyword>
<dbReference type="Gene3D" id="3.30.1330.60">
    <property type="entry name" value="OmpA-like domain"/>
    <property type="match status" value="1"/>
</dbReference>
<dbReference type="PANTHER" id="PTHR30329:SF21">
    <property type="entry name" value="LIPOPROTEIN YIAD-RELATED"/>
    <property type="match status" value="1"/>
</dbReference>
<dbReference type="Pfam" id="PF17963">
    <property type="entry name" value="Big_9"/>
    <property type="match status" value="2"/>
</dbReference>
<protein>
    <submittedName>
        <fullName evidence="4">Cadherin-like domain-containing protein</fullName>
    </submittedName>
</protein>
<dbReference type="PANTHER" id="PTHR30329">
    <property type="entry name" value="STATOR ELEMENT OF FLAGELLAR MOTOR COMPLEX"/>
    <property type="match status" value="1"/>
</dbReference>
<feature type="signal peptide" evidence="2">
    <location>
        <begin position="1"/>
        <end position="46"/>
    </location>
</feature>
<organism evidence="4 5">
    <name type="scientific">Nocardioides bruguierae</name>
    <dbReference type="NCBI Taxonomy" id="2945102"/>
    <lineage>
        <taxon>Bacteria</taxon>
        <taxon>Bacillati</taxon>
        <taxon>Actinomycetota</taxon>
        <taxon>Actinomycetes</taxon>
        <taxon>Propionibacteriales</taxon>
        <taxon>Nocardioidaceae</taxon>
        <taxon>Nocardioides</taxon>
    </lineage>
</organism>
<dbReference type="PROSITE" id="PS51123">
    <property type="entry name" value="OMPA_2"/>
    <property type="match status" value="1"/>
</dbReference>
<accession>A0A9X2D5I8</accession>
<dbReference type="InterPro" id="IPR050330">
    <property type="entry name" value="Bact_OuterMem_StrucFunc"/>
</dbReference>
<dbReference type="Gene3D" id="2.60.40.3440">
    <property type="match status" value="1"/>
</dbReference>
<dbReference type="SUPFAM" id="SSF103088">
    <property type="entry name" value="OmpA-like"/>
    <property type="match status" value="1"/>
</dbReference>
<name>A0A9X2D5I8_9ACTN</name>
<dbReference type="EMBL" id="JAMOIL010000003">
    <property type="protein sequence ID" value="MCM0619546.1"/>
    <property type="molecule type" value="Genomic_DNA"/>
</dbReference>
<dbReference type="GO" id="GO:0016020">
    <property type="term" value="C:membrane"/>
    <property type="evidence" value="ECO:0007669"/>
    <property type="project" value="UniProtKB-UniRule"/>
</dbReference>
<gene>
    <name evidence="4" type="ORF">M8330_04445</name>
</gene>
<sequence>MRSSRPRSSRRPWALRAPRVRSLLAGLLAAATTAAGVVALPTAASASVPTCASAGLTVTSLGGPNFYIGSGSTPSFLSGYTGYRVLNASGAPLDDLYVTLGDFTGGALDLAAGQAPTQRVGDLADAGDGERFWYLTASGASALAQQHTVTVSQHRPGLPSSSVLCTTSGGFTQVAQTTSANANKVETVTVDGGTPTIGSTFTVTVTGTTGTIGAGVIGDSQSFWMTPSVDAAWPADAFRLIGTELTMSPDGSAPAITWTNTLRLADLGASARPYTAVYTFRAVGFTHAPATVRPVHQIASGNLMKYTGSYPASLPPITPPDNDLTAAATADPATLPTGGGTTTVTTAVAGTAGAELDEVGLTPPDGASVVPGTATWCGEPVGDPELVDGVWVVTGPFVLMPGGCDFVVDVLLDGTPGDQDITVEPTVGDSIVGTSTDVVDGSNAAGVTVEVNTPPVTVPRTVVVDPGGWASVPLHLLASDPDGDPLVLTDVEQPLDGTAFWDPSGIDYLGDPLPEGDPVGYTVSDGRGGTATGTLLVLPFGATPTAAPQTITVEPVPDQLVGDEVLVRATATSGLPVALATTTPETCSVVDHGDGTATVTALAEGECVLVATQDGDEDWAAATPVEVPVTVTRAPQVLTLDGALPTGLEPGGEVDLSVLSDAGLPVGWTSLTPEVCTVDEAGHVVTLAAGTCRLEASQPGDAAHLPAEPLVLVLTVTGAAQPQVVTASGPAQVRVGGTATVLGEATSELPVTFTSLTPETCSVDEQGAVTALAEGACDIEVSQEGDDAWLPAEPVVVRLAVVPRDAQLLGLGAPAVVLAGPAPVTVTATSSAGLPVSFVAAGACTVLDVTHAEGASSATLSVTDPGACEVEAQQPGDADHAPAQPVSAALDVVTPVDDVLRVPAGTTAAVVVDVLDNDPAGPVPSRVGRAEHGATALRAGTVTYRPRAGYRGADAFTYTVRDEQGRTATATVSVRVANAAPSLVVSDVRQPAGTTRTVRLRVADPNRDDVVVTAAVDEPGVTATVREGRLVLRAGREVSGHVRVRLTATDEVGATASAVLVDVVTPPRVRVARQRFVEGAGRADTRVSWSPAPTTDARYEVLVDGQRVCVTADLLCDLDRVLGPTHQVRVRVLGRDGTASGLRTATRTEGSRVWMATVYFDPDEWELTDGQRTRLEKIARRIVALGFGRAYVEGYTDADGDAASNLRLAHARTGTVAALLAGRGIGSDQAWFGEDDPVASNATTTGKSQNRRVEIYIGW</sequence>
<dbReference type="Pfam" id="PF00691">
    <property type="entry name" value="OmpA"/>
    <property type="match status" value="1"/>
</dbReference>
<comment type="caution">
    <text evidence="4">The sequence shown here is derived from an EMBL/GenBank/DDBJ whole genome shotgun (WGS) entry which is preliminary data.</text>
</comment>
<dbReference type="Proteomes" id="UP001139485">
    <property type="component" value="Unassembled WGS sequence"/>
</dbReference>
<dbReference type="InterPro" id="IPR006665">
    <property type="entry name" value="OmpA-like"/>
</dbReference>
<evidence type="ECO:0000256" key="1">
    <source>
        <dbReference type="PROSITE-ProRule" id="PRU00473"/>
    </source>
</evidence>